<dbReference type="Proteomes" id="UP000676336">
    <property type="component" value="Unassembled WGS sequence"/>
</dbReference>
<name>A0A8S3IZM5_9BILA</name>
<proteinExistence type="predicted"/>
<evidence type="ECO:0000313" key="3">
    <source>
        <dbReference type="Proteomes" id="UP000676336"/>
    </source>
</evidence>
<evidence type="ECO:0000313" key="1">
    <source>
        <dbReference type="EMBL" id="CAF4361332.1"/>
    </source>
</evidence>
<accession>A0A8S3IZM5</accession>
<comment type="caution">
    <text evidence="2">The sequence shown here is derived from an EMBL/GenBank/DDBJ whole genome shotgun (WGS) entry which is preliminary data.</text>
</comment>
<sequence>FVFDYALVQYASELEIVCIACRLFIGLANREEKDTVVAGYV</sequence>
<dbReference type="EMBL" id="CAJOBI010337117">
    <property type="protein sequence ID" value="CAF5207478.1"/>
    <property type="molecule type" value="Genomic_DNA"/>
</dbReference>
<dbReference type="AlphaFoldDB" id="A0A8S3IZM5"/>
<protein>
    <submittedName>
        <fullName evidence="2">Uncharacterized protein</fullName>
    </submittedName>
</protein>
<feature type="non-terminal residue" evidence="2">
    <location>
        <position position="1"/>
    </location>
</feature>
<gene>
    <name evidence="1" type="ORF">SMN809_LOCUS28711</name>
    <name evidence="2" type="ORF">SMN809_LOCUS77342</name>
</gene>
<evidence type="ECO:0000313" key="2">
    <source>
        <dbReference type="EMBL" id="CAF5207478.1"/>
    </source>
</evidence>
<reference evidence="2" key="1">
    <citation type="submission" date="2021-02" db="EMBL/GenBank/DDBJ databases">
        <authorList>
            <person name="Nowell W R."/>
        </authorList>
    </citation>
    <scope>NUCLEOTIDE SEQUENCE</scope>
</reference>
<organism evidence="2 3">
    <name type="scientific">Rotaria magnacalcarata</name>
    <dbReference type="NCBI Taxonomy" id="392030"/>
    <lineage>
        <taxon>Eukaryota</taxon>
        <taxon>Metazoa</taxon>
        <taxon>Spiralia</taxon>
        <taxon>Gnathifera</taxon>
        <taxon>Rotifera</taxon>
        <taxon>Eurotatoria</taxon>
        <taxon>Bdelloidea</taxon>
        <taxon>Philodinida</taxon>
        <taxon>Philodinidae</taxon>
        <taxon>Rotaria</taxon>
    </lineage>
</organism>
<dbReference type="EMBL" id="CAJOBI010048766">
    <property type="protein sequence ID" value="CAF4361332.1"/>
    <property type="molecule type" value="Genomic_DNA"/>
</dbReference>